<dbReference type="Proteomes" id="UP000070138">
    <property type="component" value="Unassembled WGS sequence"/>
</dbReference>
<evidence type="ECO:0008006" key="4">
    <source>
        <dbReference type="Google" id="ProtNLM"/>
    </source>
</evidence>
<dbReference type="STRING" id="1548749.LS48_06560"/>
<dbReference type="AlphaFoldDB" id="A0A137RIW2"/>
<keyword evidence="3" id="KW-1185">Reference proteome</keyword>
<proteinExistence type="predicted"/>
<comment type="caution">
    <text evidence="2">The sequence shown here is derived from an EMBL/GenBank/DDBJ whole genome shotgun (WGS) entry which is preliminary data.</text>
</comment>
<reference evidence="3" key="1">
    <citation type="submission" date="2014-10" db="EMBL/GenBank/DDBJ databases">
        <title>Genome sequencing of Vitellibacter sp. D-24.</title>
        <authorList>
            <person name="Thevarajoo S."/>
            <person name="Selvaratnam C."/>
            <person name="Goh K.M."/>
            <person name="Chong C.S."/>
        </authorList>
    </citation>
    <scope>NUCLEOTIDE SEQUENCE [LARGE SCALE GENOMIC DNA]</scope>
    <source>
        <strain evidence="3">D-24</strain>
    </source>
</reference>
<sequence length="109" mass="12422">MTNLKTTVTQVLVAAIFSLALLLPTAVQFAHTFEGHEHKACTDISTHLHQKQLDCSICDFHFSIFTFIPLESPDFTVFHSFQNIEFFYSTSPFNLDPSHYFLRGPPQLS</sequence>
<reference evidence="2 3" key="2">
    <citation type="journal article" date="2016" name="Int. J. Syst. Evol. Microbiol.">
        <title>Vitellibacter aquimaris sp. nov., a marine bacterium isolated from seawater.</title>
        <authorList>
            <person name="Thevarajoo S."/>
            <person name="Selvaratnam C."/>
            <person name="Goh K.M."/>
            <person name="Hong K.W."/>
            <person name="Chan X.Y."/>
            <person name="Chan K.G."/>
            <person name="Chong C.S."/>
        </authorList>
    </citation>
    <scope>NUCLEOTIDE SEQUENCE [LARGE SCALE GENOMIC DNA]</scope>
    <source>
        <strain evidence="2 3">D-24</strain>
    </source>
</reference>
<dbReference type="RefSeq" id="WP_062621226.1">
    <property type="nucleotide sequence ID" value="NZ_JRWG01000003.1"/>
</dbReference>
<gene>
    <name evidence="2" type="ORF">LS48_06560</name>
</gene>
<evidence type="ECO:0000256" key="1">
    <source>
        <dbReference type="SAM" id="SignalP"/>
    </source>
</evidence>
<keyword evidence="1" id="KW-0732">Signal</keyword>
<feature type="chain" id="PRO_5007479763" description="DUF2946 domain-containing protein" evidence="1">
    <location>
        <begin position="31"/>
        <end position="109"/>
    </location>
</feature>
<accession>A0A137RIW2</accession>
<evidence type="ECO:0000313" key="3">
    <source>
        <dbReference type="Proteomes" id="UP000070138"/>
    </source>
</evidence>
<evidence type="ECO:0000313" key="2">
    <source>
        <dbReference type="EMBL" id="KXO00128.1"/>
    </source>
</evidence>
<dbReference type="EMBL" id="JRWG01000003">
    <property type="protein sequence ID" value="KXO00128.1"/>
    <property type="molecule type" value="Genomic_DNA"/>
</dbReference>
<dbReference type="OrthoDB" id="1449138at2"/>
<feature type="signal peptide" evidence="1">
    <location>
        <begin position="1"/>
        <end position="30"/>
    </location>
</feature>
<name>A0A137RIW2_9FLAO</name>
<protein>
    <recommendedName>
        <fullName evidence="4">DUF2946 domain-containing protein</fullName>
    </recommendedName>
</protein>
<organism evidence="2 3">
    <name type="scientific">Aequorivita aquimaris</name>
    <dbReference type="NCBI Taxonomy" id="1548749"/>
    <lineage>
        <taxon>Bacteria</taxon>
        <taxon>Pseudomonadati</taxon>
        <taxon>Bacteroidota</taxon>
        <taxon>Flavobacteriia</taxon>
        <taxon>Flavobacteriales</taxon>
        <taxon>Flavobacteriaceae</taxon>
        <taxon>Aequorivita</taxon>
    </lineage>
</organism>